<keyword evidence="2" id="KW-1133">Transmembrane helix</keyword>
<evidence type="ECO:0000313" key="3">
    <source>
        <dbReference type="EMBL" id="KAF7513063.1"/>
    </source>
</evidence>
<gene>
    <name evidence="3" type="ORF">GJ744_011329</name>
</gene>
<keyword evidence="2" id="KW-0812">Transmembrane</keyword>
<keyword evidence="4" id="KW-1185">Reference proteome</keyword>
<feature type="region of interest" description="Disordered" evidence="1">
    <location>
        <begin position="101"/>
        <end position="145"/>
    </location>
</feature>
<evidence type="ECO:0000313" key="4">
    <source>
        <dbReference type="Proteomes" id="UP000606974"/>
    </source>
</evidence>
<evidence type="ECO:0000256" key="1">
    <source>
        <dbReference type="SAM" id="MobiDB-lite"/>
    </source>
</evidence>
<dbReference type="EMBL" id="JAACFV010000008">
    <property type="protein sequence ID" value="KAF7513063.1"/>
    <property type="molecule type" value="Genomic_DNA"/>
</dbReference>
<dbReference type="Proteomes" id="UP000606974">
    <property type="component" value="Unassembled WGS sequence"/>
</dbReference>
<reference evidence="3" key="1">
    <citation type="submission" date="2020-02" db="EMBL/GenBank/DDBJ databases">
        <authorList>
            <person name="Palmer J.M."/>
        </authorList>
    </citation>
    <scope>NUCLEOTIDE SEQUENCE</scope>
    <source>
        <strain evidence="3">EPUS1.4</strain>
        <tissue evidence="3">Thallus</tissue>
    </source>
</reference>
<accession>A0A8H7APV7</accession>
<feature type="transmembrane region" description="Helical" evidence="2">
    <location>
        <begin position="150"/>
        <end position="171"/>
    </location>
</feature>
<protein>
    <submittedName>
        <fullName evidence="3">Uncharacterized protein</fullName>
    </submittedName>
</protein>
<proteinExistence type="predicted"/>
<name>A0A8H7APV7_9EURO</name>
<feature type="compositionally biased region" description="Polar residues" evidence="1">
    <location>
        <begin position="126"/>
        <end position="141"/>
    </location>
</feature>
<keyword evidence="2" id="KW-0472">Membrane</keyword>
<dbReference type="AlphaFoldDB" id="A0A8H7APV7"/>
<organism evidence="3 4">
    <name type="scientific">Endocarpon pusillum</name>
    <dbReference type="NCBI Taxonomy" id="364733"/>
    <lineage>
        <taxon>Eukaryota</taxon>
        <taxon>Fungi</taxon>
        <taxon>Dikarya</taxon>
        <taxon>Ascomycota</taxon>
        <taxon>Pezizomycotina</taxon>
        <taxon>Eurotiomycetes</taxon>
        <taxon>Chaetothyriomycetidae</taxon>
        <taxon>Verrucariales</taxon>
        <taxon>Verrucariaceae</taxon>
        <taxon>Endocarpon</taxon>
    </lineage>
</organism>
<evidence type="ECO:0000256" key="2">
    <source>
        <dbReference type="SAM" id="Phobius"/>
    </source>
</evidence>
<sequence length="178" mass="20615">MEIDALIEAERQKPQMVQFRNHLSWVSGPWGIAQDMADELLRTIDVSVWSEMVRKQDRHWKFRFLEHQPDLSPQEGKRQQQEFPNTIWDAEEYHHLEAAGAFNPDNESWDDDEDVVRHAPTPPESMRTSPSPHQQSSTNSIGEAERRRHWTTVAALSALIILVRLLGFIVASRGRLGR</sequence>
<comment type="caution">
    <text evidence="3">The sequence shown here is derived from an EMBL/GenBank/DDBJ whole genome shotgun (WGS) entry which is preliminary data.</text>
</comment>